<proteinExistence type="predicted"/>
<dbReference type="EMBL" id="JAAKFY010000006">
    <property type="protein sequence ID" value="KAF3855608.1"/>
    <property type="molecule type" value="Genomic_DNA"/>
</dbReference>
<organism evidence="1 2">
    <name type="scientific">Dissostichus mawsoni</name>
    <name type="common">Antarctic cod</name>
    <dbReference type="NCBI Taxonomy" id="36200"/>
    <lineage>
        <taxon>Eukaryota</taxon>
        <taxon>Metazoa</taxon>
        <taxon>Chordata</taxon>
        <taxon>Craniata</taxon>
        <taxon>Vertebrata</taxon>
        <taxon>Euteleostomi</taxon>
        <taxon>Actinopterygii</taxon>
        <taxon>Neopterygii</taxon>
        <taxon>Teleostei</taxon>
        <taxon>Neoteleostei</taxon>
        <taxon>Acanthomorphata</taxon>
        <taxon>Eupercaria</taxon>
        <taxon>Perciformes</taxon>
        <taxon>Notothenioidei</taxon>
        <taxon>Nototheniidae</taxon>
        <taxon>Dissostichus</taxon>
    </lineage>
</organism>
<keyword evidence="2" id="KW-1185">Reference proteome</keyword>
<sequence>MKYEDKWPEIEHEKVSLFHFVHFLSVSTCLSLTCLSPPVSLSTCLSPPVFLHVSLHLSVSTCLSLTCSLHLSLSTCLSPPVSLLLSLSSCLSPPVSLHLSVSTCLSPPVSLHLSLSTCLSLHLLQGHMLEVCPLTGKSHLSHVFLSAQTFTASQLHTDSAAMTQSDDFLFHPPAVYMILILMMRSLNLPETKR</sequence>
<name>A0A7J5Z5L5_DISMA</name>
<protein>
    <submittedName>
        <fullName evidence="1">Uncharacterized protein</fullName>
    </submittedName>
</protein>
<comment type="caution">
    <text evidence="1">The sequence shown here is derived from an EMBL/GenBank/DDBJ whole genome shotgun (WGS) entry which is preliminary data.</text>
</comment>
<gene>
    <name evidence="1" type="ORF">F7725_016331</name>
</gene>
<evidence type="ECO:0000313" key="2">
    <source>
        <dbReference type="Proteomes" id="UP000518266"/>
    </source>
</evidence>
<dbReference type="AlphaFoldDB" id="A0A7J5Z5L5"/>
<reference evidence="1 2" key="1">
    <citation type="submission" date="2020-03" db="EMBL/GenBank/DDBJ databases">
        <title>Dissostichus mawsoni Genome sequencing and assembly.</title>
        <authorList>
            <person name="Park H."/>
        </authorList>
    </citation>
    <scope>NUCLEOTIDE SEQUENCE [LARGE SCALE GENOMIC DNA]</scope>
    <source>
        <strain evidence="1">DM0001</strain>
        <tissue evidence="1">Muscle</tissue>
    </source>
</reference>
<evidence type="ECO:0000313" key="1">
    <source>
        <dbReference type="EMBL" id="KAF3855608.1"/>
    </source>
</evidence>
<dbReference type="Proteomes" id="UP000518266">
    <property type="component" value="Unassembled WGS sequence"/>
</dbReference>
<accession>A0A7J5Z5L5</accession>
<feature type="non-terminal residue" evidence="1">
    <location>
        <position position="1"/>
    </location>
</feature>